<evidence type="ECO:0000313" key="1">
    <source>
        <dbReference type="EMBL" id="NEE13588.1"/>
    </source>
</evidence>
<organism evidence="1">
    <name type="scientific">Streptomyces sp. SID7499</name>
    <dbReference type="NCBI Taxonomy" id="2706086"/>
    <lineage>
        <taxon>Bacteria</taxon>
        <taxon>Bacillati</taxon>
        <taxon>Actinomycetota</taxon>
        <taxon>Actinomycetes</taxon>
        <taxon>Kitasatosporales</taxon>
        <taxon>Streptomycetaceae</taxon>
        <taxon>Streptomyces</taxon>
    </lineage>
</organism>
<dbReference type="AlphaFoldDB" id="A0A6G3X708"/>
<feature type="non-terminal residue" evidence="1">
    <location>
        <position position="1"/>
    </location>
</feature>
<dbReference type="EMBL" id="JAAGMN010004738">
    <property type="protein sequence ID" value="NEE13588.1"/>
    <property type="molecule type" value="Genomic_DNA"/>
</dbReference>
<name>A0A6G3X708_9ACTN</name>
<protein>
    <submittedName>
        <fullName evidence="1">Uncharacterized protein</fullName>
    </submittedName>
</protein>
<gene>
    <name evidence="1" type="ORF">G3M58_44920</name>
</gene>
<accession>A0A6G3X708</accession>
<sequence length="85" mass="9325">PKPQDIKAKTVNEVDVLLGAAARNVGLVGYFLPVLPDQGSVPVEAWDRVVSRFNQRSAEFHELAGKMARYEAEGKFTVHEGIVFG</sequence>
<proteinExistence type="predicted"/>
<feature type="non-terminal residue" evidence="1">
    <location>
        <position position="85"/>
    </location>
</feature>
<comment type="caution">
    <text evidence="1">The sequence shown here is derived from an EMBL/GenBank/DDBJ whole genome shotgun (WGS) entry which is preliminary data.</text>
</comment>
<reference evidence="1" key="1">
    <citation type="submission" date="2020-01" db="EMBL/GenBank/DDBJ databases">
        <title>Insect and environment-associated Actinomycetes.</title>
        <authorList>
            <person name="Currrie C."/>
            <person name="Chevrette M."/>
            <person name="Carlson C."/>
            <person name="Stubbendieck R."/>
            <person name="Wendt-Pienkowski E."/>
        </authorList>
    </citation>
    <scope>NUCLEOTIDE SEQUENCE</scope>
    <source>
        <strain evidence="1">SID7499</strain>
    </source>
</reference>